<organism evidence="1">
    <name type="scientific">marine sediment metagenome</name>
    <dbReference type="NCBI Taxonomy" id="412755"/>
    <lineage>
        <taxon>unclassified sequences</taxon>
        <taxon>metagenomes</taxon>
        <taxon>ecological metagenomes</taxon>
    </lineage>
</organism>
<proteinExistence type="predicted"/>
<protein>
    <submittedName>
        <fullName evidence="1">Uncharacterized protein</fullName>
    </submittedName>
</protein>
<name>A0A0F9TDA1_9ZZZZ</name>
<sequence length="145" mass="17322">MKKTPWDDLSDEQKNLFWDKASAINLSKLQECDTNDIANITSVFINTITDIARVIYEGIDNEQTFKIKPLGWVDIGNDIYDAHIPEGLYRVFMVTEYDELKYIWYYMKWYIEEYKEQKNCESIEHGKQLCQAHYEEQMMKKLIKA</sequence>
<accession>A0A0F9TDA1</accession>
<evidence type="ECO:0000313" key="1">
    <source>
        <dbReference type="EMBL" id="KKN79250.1"/>
    </source>
</evidence>
<dbReference type="AlphaFoldDB" id="A0A0F9TDA1"/>
<comment type="caution">
    <text evidence="1">The sequence shown here is derived from an EMBL/GenBank/DDBJ whole genome shotgun (WGS) entry which is preliminary data.</text>
</comment>
<dbReference type="EMBL" id="LAZR01000251">
    <property type="protein sequence ID" value="KKN79250.1"/>
    <property type="molecule type" value="Genomic_DNA"/>
</dbReference>
<reference evidence="1" key="1">
    <citation type="journal article" date="2015" name="Nature">
        <title>Complex archaea that bridge the gap between prokaryotes and eukaryotes.</title>
        <authorList>
            <person name="Spang A."/>
            <person name="Saw J.H."/>
            <person name="Jorgensen S.L."/>
            <person name="Zaremba-Niedzwiedzka K."/>
            <person name="Martijn J."/>
            <person name="Lind A.E."/>
            <person name="van Eijk R."/>
            <person name="Schleper C."/>
            <person name="Guy L."/>
            <person name="Ettema T.J."/>
        </authorList>
    </citation>
    <scope>NUCLEOTIDE SEQUENCE</scope>
</reference>
<gene>
    <name evidence="1" type="ORF">LCGC14_0342680</name>
</gene>